<keyword evidence="2" id="KW-1185">Reference proteome</keyword>
<accession>A0A2T4A8N3</accession>
<name>A0A2T4A8N3_TRIHA</name>
<organism evidence="1 2">
    <name type="scientific">Trichoderma harzianum CBS 226.95</name>
    <dbReference type="NCBI Taxonomy" id="983964"/>
    <lineage>
        <taxon>Eukaryota</taxon>
        <taxon>Fungi</taxon>
        <taxon>Dikarya</taxon>
        <taxon>Ascomycota</taxon>
        <taxon>Pezizomycotina</taxon>
        <taxon>Sordariomycetes</taxon>
        <taxon>Hypocreomycetidae</taxon>
        <taxon>Hypocreales</taxon>
        <taxon>Hypocreaceae</taxon>
        <taxon>Trichoderma</taxon>
    </lineage>
</organism>
<evidence type="ECO:0000313" key="2">
    <source>
        <dbReference type="Proteomes" id="UP000241690"/>
    </source>
</evidence>
<dbReference type="RefSeq" id="XP_024773030.1">
    <property type="nucleotide sequence ID" value="XM_024915351.1"/>
</dbReference>
<gene>
    <name evidence="1" type="ORF">M431DRAFT_460890</name>
</gene>
<dbReference type="EMBL" id="KZ679682">
    <property type="protein sequence ID" value="PTB53353.1"/>
    <property type="molecule type" value="Genomic_DNA"/>
</dbReference>
<dbReference type="Proteomes" id="UP000241690">
    <property type="component" value="Unassembled WGS sequence"/>
</dbReference>
<proteinExistence type="predicted"/>
<reference evidence="1 2" key="1">
    <citation type="submission" date="2016-07" db="EMBL/GenBank/DDBJ databases">
        <title>Multiple horizontal gene transfer events from other fungi enriched the ability of initially mycotrophic Trichoderma (Ascomycota) to feed on dead plant biomass.</title>
        <authorList>
            <consortium name="DOE Joint Genome Institute"/>
            <person name="Aerts A."/>
            <person name="Atanasova L."/>
            <person name="Chenthamara K."/>
            <person name="Zhang J."/>
            <person name="Grujic M."/>
            <person name="Henrissat B."/>
            <person name="Kuo A."/>
            <person name="Salamov A."/>
            <person name="Lipzen A."/>
            <person name="Labutti K."/>
            <person name="Barry K."/>
            <person name="Miao Y."/>
            <person name="Rahimi M.J."/>
            <person name="Shen Q."/>
            <person name="Grigoriev I.V."/>
            <person name="Kubicek C.P."/>
            <person name="Druzhinina I.S."/>
        </authorList>
    </citation>
    <scope>NUCLEOTIDE SEQUENCE [LARGE SCALE GENOMIC DNA]</scope>
    <source>
        <strain evidence="1 2">CBS 226.95</strain>
    </source>
</reference>
<protein>
    <submittedName>
        <fullName evidence="1">Uncharacterized protein</fullName>
    </submittedName>
</protein>
<sequence>MNRREPCPNSRLLPSLPTFWSVFFSPSFLAPVAMRHSAYASSSWAPGIGNTANNASPGLLPFAPRLGIPPVLANGRLVDLPIRCRRTLTTDSSQLSNFSYMCSWPGCQMAQQRTAHYSD</sequence>
<evidence type="ECO:0000313" key="1">
    <source>
        <dbReference type="EMBL" id="PTB53353.1"/>
    </source>
</evidence>
<dbReference type="AlphaFoldDB" id="A0A2T4A8N3"/>
<dbReference type="GeneID" id="36623918"/>